<dbReference type="Proteomes" id="UP000006591">
    <property type="component" value="Chromosome 9"/>
</dbReference>
<comment type="pathway">
    <text evidence="1 2">Protein modification; protein ubiquitination.</text>
</comment>
<dbReference type="Pfam" id="PF01466">
    <property type="entry name" value="Skp1"/>
    <property type="match status" value="1"/>
</dbReference>
<evidence type="ECO:0000256" key="3">
    <source>
        <dbReference type="SAM" id="MobiDB-lite"/>
    </source>
</evidence>
<feature type="domain" description="SKP1 component dimerisation" evidence="4">
    <location>
        <begin position="97"/>
        <end position="126"/>
    </location>
</feature>
<dbReference type="PIRSF" id="PIRSF028729">
    <property type="entry name" value="E3_ubiquit_lig_SCF_Skp"/>
    <property type="match status" value="1"/>
</dbReference>
<feature type="region of interest" description="Disordered" evidence="3">
    <location>
        <begin position="118"/>
        <end position="140"/>
    </location>
</feature>
<name>A0A0E0IH84_ORYNI</name>
<reference evidence="5" key="1">
    <citation type="submission" date="2015-04" db="UniProtKB">
        <authorList>
            <consortium name="EnsemblPlants"/>
        </authorList>
    </citation>
    <scope>IDENTIFICATION</scope>
    <source>
        <strain evidence="5">SL10</strain>
    </source>
</reference>
<dbReference type="EnsemblPlants" id="ONIVA09G03440.1">
    <property type="protein sequence ID" value="ONIVA09G03440.1"/>
    <property type="gene ID" value="ONIVA09G03440"/>
</dbReference>
<dbReference type="GO" id="GO:0006511">
    <property type="term" value="P:ubiquitin-dependent protein catabolic process"/>
    <property type="evidence" value="ECO:0007669"/>
    <property type="project" value="InterPro"/>
</dbReference>
<dbReference type="GO" id="GO:0016567">
    <property type="term" value="P:protein ubiquitination"/>
    <property type="evidence" value="ECO:0007669"/>
    <property type="project" value="UniProtKB-UniRule"/>
</dbReference>
<dbReference type="PANTHER" id="PTHR11165">
    <property type="entry name" value="SKP1"/>
    <property type="match status" value="1"/>
</dbReference>
<dbReference type="InterPro" id="IPR011333">
    <property type="entry name" value="SKP1/BTB/POZ_sf"/>
</dbReference>
<comment type="similarity">
    <text evidence="2">Belongs to the SKP1 family.</text>
</comment>
<protein>
    <recommendedName>
        <fullName evidence="2">SKP1-like protein</fullName>
    </recommendedName>
</protein>
<dbReference type="AlphaFoldDB" id="A0A0E0IH84"/>
<dbReference type="InterPro" id="IPR036296">
    <property type="entry name" value="SKP1-like_dim_sf"/>
</dbReference>
<comment type="function">
    <text evidence="2">Involved in ubiquitination and subsequent proteasomal degradation of target proteins. Together with CUL1, RBX1 and a F-box protein, it forms a SCF E3 ubiquitin ligase complex. The functional specificity of this complex depends on the type of F-box protein. In the SCF complex, it serves as an adapter that links the F-box protein to CUL1.</text>
</comment>
<dbReference type="STRING" id="4536.A0A0E0IH84"/>
<keyword evidence="6" id="KW-1185">Reference proteome</keyword>
<evidence type="ECO:0000259" key="4">
    <source>
        <dbReference type="Pfam" id="PF01466"/>
    </source>
</evidence>
<evidence type="ECO:0000313" key="6">
    <source>
        <dbReference type="Proteomes" id="UP000006591"/>
    </source>
</evidence>
<dbReference type="Gramene" id="ONIVA09G03440.1">
    <property type="protein sequence ID" value="ONIVA09G03440.1"/>
    <property type="gene ID" value="ONIVA09G03440"/>
</dbReference>
<reference evidence="5" key="2">
    <citation type="submission" date="2018-04" db="EMBL/GenBank/DDBJ databases">
        <title>OnivRS2 (Oryza nivara Reference Sequence Version 2).</title>
        <authorList>
            <person name="Zhang J."/>
            <person name="Kudrna D."/>
            <person name="Lee S."/>
            <person name="Talag J."/>
            <person name="Rajasekar S."/>
            <person name="Welchert J."/>
            <person name="Hsing Y.-I."/>
            <person name="Wing R.A."/>
        </authorList>
    </citation>
    <scope>NUCLEOTIDE SEQUENCE [LARGE SCALE GENOMIC DNA]</scope>
    <source>
        <strain evidence="5">SL10</strain>
    </source>
</reference>
<comment type="subunit">
    <text evidence="2">Part of a SCF (SKP1-cullin-F-box) protein ligase complex.</text>
</comment>
<organism evidence="5">
    <name type="scientific">Oryza nivara</name>
    <name type="common">Indian wild rice</name>
    <name type="synonym">Oryza sativa f. spontanea</name>
    <dbReference type="NCBI Taxonomy" id="4536"/>
    <lineage>
        <taxon>Eukaryota</taxon>
        <taxon>Viridiplantae</taxon>
        <taxon>Streptophyta</taxon>
        <taxon>Embryophyta</taxon>
        <taxon>Tracheophyta</taxon>
        <taxon>Spermatophyta</taxon>
        <taxon>Magnoliopsida</taxon>
        <taxon>Liliopsida</taxon>
        <taxon>Poales</taxon>
        <taxon>Poaceae</taxon>
        <taxon>BOP clade</taxon>
        <taxon>Oryzoideae</taxon>
        <taxon>Oryzeae</taxon>
        <taxon>Oryzinae</taxon>
        <taxon>Oryza</taxon>
    </lineage>
</organism>
<dbReference type="Gene3D" id="3.30.710.10">
    <property type="entry name" value="Potassium Channel Kv1.1, Chain A"/>
    <property type="match status" value="1"/>
</dbReference>
<dbReference type="OMA" id="MRQTSGI"/>
<evidence type="ECO:0000256" key="2">
    <source>
        <dbReference type="PIRNR" id="PIRNR028729"/>
    </source>
</evidence>
<sequence>MLRSGGGGGKTVIETVVKRMNNGDHHAGDNGITIPNVTDNVLAERYCMKHAALSSGTDDVKAMHEEELHKFDRVFVKVDNDRLRRLISAANVMGIDGLIDLACQRMANMLKGKRLKQMRQTSGIDNHVREGGGDPQVGGE</sequence>
<dbReference type="SUPFAM" id="SSF81382">
    <property type="entry name" value="Skp1 dimerisation domain-like"/>
    <property type="match status" value="1"/>
</dbReference>
<evidence type="ECO:0000256" key="1">
    <source>
        <dbReference type="ARBA" id="ARBA00004906"/>
    </source>
</evidence>
<proteinExistence type="inferred from homology"/>
<accession>A0A0E0IH84</accession>
<dbReference type="UniPathway" id="UPA00143"/>
<dbReference type="HOGENOM" id="CLU_059252_5_1_1"/>
<keyword evidence="2" id="KW-0833">Ubl conjugation pathway</keyword>
<dbReference type="InterPro" id="IPR016072">
    <property type="entry name" value="Skp1_comp_dimer"/>
</dbReference>
<dbReference type="InterPro" id="IPR016897">
    <property type="entry name" value="SKP1"/>
</dbReference>
<dbReference type="eggNOG" id="KOG1724">
    <property type="taxonomic scope" value="Eukaryota"/>
</dbReference>
<evidence type="ECO:0000313" key="5">
    <source>
        <dbReference type="EnsemblPlants" id="ONIVA09G03440.1"/>
    </source>
</evidence>